<gene>
    <name evidence="2" type="ORF">SEMRO_27_G018480.1</name>
</gene>
<accession>A0A9N8H224</accession>
<proteinExistence type="predicted"/>
<keyword evidence="1" id="KW-0812">Transmembrane</keyword>
<protein>
    <submittedName>
        <fullName evidence="2">Uncharacterized protein</fullName>
    </submittedName>
</protein>
<dbReference type="Proteomes" id="UP001153069">
    <property type="component" value="Unassembled WGS sequence"/>
</dbReference>
<feature type="transmembrane region" description="Helical" evidence="1">
    <location>
        <begin position="148"/>
        <end position="166"/>
    </location>
</feature>
<organism evidence="2 3">
    <name type="scientific">Seminavis robusta</name>
    <dbReference type="NCBI Taxonomy" id="568900"/>
    <lineage>
        <taxon>Eukaryota</taxon>
        <taxon>Sar</taxon>
        <taxon>Stramenopiles</taxon>
        <taxon>Ochrophyta</taxon>
        <taxon>Bacillariophyta</taxon>
        <taxon>Bacillariophyceae</taxon>
        <taxon>Bacillariophycidae</taxon>
        <taxon>Naviculales</taxon>
        <taxon>Naviculaceae</taxon>
        <taxon>Seminavis</taxon>
    </lineage>
</organism>
<name>A0A9N8H224_9STRA</name>
<feature type="transmembrane region" description="Helical" evidence="1">
    <location>
        <begin position="74"/>
        <end position="96"/>
    </location>
</feature>
<dbReference type="EMBL" id="CAICTM010000027">
    <property type="protein sequence ID" value="CAB9497906.1"/>
    <property type="molecule type" value="Genomic_DNA"/>
</dbReference>
<keyword evidence="1" id="KW-1133">Transmembrane helix</keyword>
<comment type="caution">
    <text evidence="2">The sequence shown here is derived from an EMBL/GenBank/DDBJ whole genome shotgun (WGS) entry which is preliminary data.</text>
</comment>
<reference evidence="2" key="1">
    <citation type="submission" date="2020-06" db="EMBL/GenBank/DDBJ databases">
        <authorList>
            <consortium name="Plant Systems Biology data submission"/>
        </authorList>
    </citation>
    <scope>NUCLEOTIDE SEQUENCE</scope>
    <source>
        <strain evidence="2">D6</strain>
    </source>
</reference>
<evidence type="ECO:0000313" key="2">
    <source>
        <dbReference type="EMBL" id="CAB9497906.1"/>
    </source>
</evidence>
<sequence>MGLCQALGNISRLLIVGATTIALALSILTAMSCELVKVDDEASGSTWGFFFQDSITNGGTCQDTVFSTEDEMILAGRTCLIVSICAGFIAGVMVTFEWLCCEICCARVLEGIAFFLAWAFGGISFLFYGSDLCTVDDKECSFNDASGFMTAAVILYFGCSIVLCLAPEPDPICRRSSKD</sequence>
<keyword evidence="3" id="KW-1185">Reference proteome</keyword>
<evidence type="ECO:0000313" key="3">
    <source>
        <dbReference type="Proteomes" id="UP001153069"/>
    </source>
</evidence>
<evidence type="ECO:0000256" key="1">
    <source>
        <dbReference type="SAM" id="Phobius"/>
    </source>
</evidence>
<feature type="transmembrane region" description="Helical" evidence="1">
    <location>
        <begin position="12"/>
        <end position="31"/>
    </location>
</feature>
<dbReference type="OrthoDB" id="43356at2759"/>
<keyword evidence="1" id="KW-0472">Membrane</keyword>
<dbReference type="AlphaFoldDB" id="A0A9N8H224"/>
<feature type="transmembrane region" description="Helical" evidence="1">
    <location>
        <begin position="108"/>
        <end position="128"/>
    </location>
</feature>